<reference evidence="4" key="1">
    <citation type="journal article" date="2019" name="Int. J. Syst. Evol. Microbiol.">
        <title>The Global Catalogue of Microorganisms (GCM) 10K type strain sequencing project: providing services to taxonomists for standard genome sequencing and annotation.</title>
        <authorList>
            <consortium name="The Broad Institute Genomics Platform"/>
            <consortium name="The Broad Institute Genome Sequencing Center for Infectious Disease"/>
            <person name="Wu L."/>
            <person name="Ma J."/>
        </authorList>
    </citation>
    <scope>NUCLEOTIDE SEQUENCE [LARGE SCALE GENOMIC DNA]</scope>
    <source>
        <strain evidence="4">KCTC 52127</strain>
    </source>
</reference>
<dbReference type="Pfam" id="PF06580">
    <property type="entry name" value="His_kinase"/>
    <property type="match status" value="1"/>
</dbReference>
<feature type="domain" description="Signal transduction histidine kinase internal region" evidence="2">
    <location>
        <begin position="780"/>
        <end position="858"/>
    </location>
</feature>
<dbReference type="SUPFAM" id="SSF50998">
    <property type="entry name" value="Quinoprotein alcohol dehydrogenase-like"/>
    <property type="match status" value="1"/>
</dbReference>
<evidence type="ECO:0000313" key="4">
    <source>
        <dbReference type="Proteomes" id="UP001597508"/>
    </source>
</evidence>
<comment type="caution">
    <text evidence="3">The sequence shown here is derived from an EMBL/GenBank/DDBJ whole genome shotgun (WGS) entry which is preliminary data.</text>
</comment>
<evidence type="ECO:0000313" key="3">
    <source>
        <dbReference type="EMBL" id="MFD2566135.1"/>
    </source>
</evidence>
<dbReference type="EMBL" id="JBHULH010000001">
    <property type="protein sequence ID" value="MFD2566135.1"/>
    <property type="molecule type" value="Genomic_DNA"/>
</dbReference>
<dbReference type="SUPFAM" id="SSF55874">
    <property type="entry name" value="ATPase domain of HSP90 chaperone/DNA topoisomerase II/histidine kinase"/>
    <property type="match status" value="1"/>
</dbReference>
<dbReference type="PANTHER" id="PTHR34220:SF7">
    <property type="entry name" value="SENSOR HISTIDINE KINASE YPDA"/>
    <property type="match status" value="1"/>
</dbReference>
<dbReference type="InterPro" id="IPR011047">
    <property type="entry name" value="Quinoprotein_ADH-like_sf"/>
</dbReference>
<dbReference type="Gene3D" id="3.30.565.10">
    <property type="entry name" value="Histidine kinase-like ATPase, C-terminal domain"/>
    <property type="match status" value="1"/>
</dbReference>
<dbReference type="InterPro" id="IPR036890">
    <property type="entry name" value="HATPase_C_sf"/>
</dbReference>
<dbReference type="InterPro" id="IPR050640">
    <property type="entry name" value="Bact_2-comp_sensor_kinase"/>
</dbReference>
<keyword evidence="1" id="KW-1133">Transmembrane helix</keyword>
<dbReference type="PANTHER" id="PTHR34220">
    <property type="entry name" value="SENSOR HISTIDINE KINASE YPDA"/>
    <property type="match status" value="1"/>
</dbReference>
<keyword evidence="4" id="KW-1185">Reference proteome</keyword>
<feature type="transmembrane region" description="Helical" evidence="1">
    <location>
        <begin position="735"/>
        <end position="754"/>
    </location>
</feature>
<dbReference type="Proteomes" id="UP001597508">
    <property type="component" value="Unassembled WGS sequence"/>
</dbReference>
<keyword evidence="1" id="KW-0472">Membrane</keyword>
<keyword evidence="1" id="KW-0812">Transmembrane</keyword>
<keyword evidence="3" id="KW-0808">Transferase</keyword>
<gene>
    <name evidence="3" type="ORF">ACFSRZ_02050</name>
</gene>
<name>A0ABW5LMV8_9FLAO</name>
<dbReference type="RefSeq" id="WP_379664856.1">
    <property type="nucleotide sequence ID" value="NZ_JBHULH010000001.1"/>
</dbReference>
<evidence type="ECO:0000256" key="1">
    <source>
        <dbReference type="SAM" id="Phobius"/>
    </source>
</evidence>
<keyword evidence="3" id="KW-0418">Kinase</keyword>
<protein>
    <submittedName>
        <fullName evidence="3">Histidine kinase</fullName>
    </submittedName>
</protein>
<dbReference type="InterPro" id="IPR015943">
    <property type="entry name" value="WD40/YVTN_repeat-like_dom_sf"/>
</dbReference>
<proteinExistence type="predicted"/>
<dbReference type="InterPro" id="IPR010559">
    <property type="entry name" value="Sig_transdc_His_kin_internal"/>
</dbReference>
<organism evidence="3 4">
    <name type="scientific">Pseudotenacibaculum haliotis</name>
    <dbReference type="NCBI Taxonomy" id="1862138"/>
    <lineage>
        <taxon>Bacteria</taxon>
        <taxon>Pseudomonadati</taxon>
        <taxon>Bacteroidota</taxon>
        <taxon>Flavobacteriia</taxon>
        <taxon>Flavobacteriales</taxon>
        <taxon>Flavobacteriaceae</taxon>
        <taxon>Pseudotenacibaculum</taxon>
    </lineage>
</organism>
<sequence length="990" mass="114747">MLLSLKKFFFFLVISLSIVSVYAQKPVSIHLSEEEGLPDIEFYDILEDNEGFIWLAADKGLYRYDGTSYRNYTTDHKRGLSVFNLKLDKQGRVWCNNISGQFFYVEKDSLKLFIDLKDKVNHLLPRFIIRNEEVEVATDIGIYSINKKTRKITERKRPDFDNQKTPVYDLFDHNSSLFYATTKVYKVDASDTKLLIANPDRNSSRFFSIQNQLFVYVQNRNVGQRKFNNKFLWYNGDMVQEISFPKELIEQRITRISTINNQLLVCTDNGVFVFNYKDQQFLFQKKLLDGVFVTNVIRDRDANYWFSTINNGLYIVPNLEISKYQFPDALSDITSMVLVYDHLIYGTKTGKVVVKNLKSKHYFSFPLLSDLEINNIVFSQQSNSILISQAFDSYIWNLSNATISTKRGFSSAKDIALAKEHSLVFSGSKQSYILNDFIPSLKTLKAQIKKPVFIPSVSTSNDYSMTLLRSKRSYSNIFTSKGYVYVSYVDGVFLSKEDHNSSKEILFNKRSIFGIDFQETSDGIVWISTFKSGVLGIVDDHVVYNYNTTNGLLSNQTSFLKADGNNLWVSTEKGLQFIDRGNDSIKNLNLLSELSLTKISSIIATKDKVYIGGSKGIVELDKQTAFKKVTAPRLYLTSIFINNEDVDLSDKYQLDYNDNIEFNFNSNGFMSNNTITYLYRLKGLDKQWKTAETNKIRFPSTPRKSFTLEIKAVNKKNLAESNLIPIKIKVTAPFWLQWWFYLILISLISLFYFYRLKRLRIKQKEAIEKEVMNKQLIQYQLENLRSQMNPHFIFNALNSIQDYILTDEQYNASMYLSDFSKLIRKYLEQSRRLEITLEEEMETLQLYLELEKARFNNALDYQVTLLKSMNTRSILVPTLFIQPYVENAIKHGLLHKKGDKQLIVSFNANEDRSELTCTIEDNGIGRKASEEINKRKEKYHQSFSTDATESRIDLLNKGQEQKIKSSILDLYDSSNNPTGTKVILKIPILK</sequence>
<dbReference type="Gene3D" id="2.60.40.10">
    <property type="entry name" value="Immunoglobulins"/>
    <property type="match status" value="1"/>
</dbReference>
<dbReference type="Gene3D" id="2.130.10.10">
    <property type="entry name" value="YVTN repeat-like/Quinoprotein amine dehydrogenase"/>
    <property type="match status" value="2"/>
</dbReference>
<evidence type="ECO:0000259" key="2">
    <source>
        <dbReference type="Pfam" id="PF06580"/>
    </source>
</evidence>
<accession>A0ABW5LMV8</accession>
<dbReference type="GO" id="GO:0016301">
    <property type="term" value="F:kinase activity"/>
    <property type="evidence" value="ECO:0007669"/>
    <property type="project" value="UniProtKB-KW"/>
</dbReference>
<dbReference type="InterPro" id="IPR013783">
    <property type="entry name" value="Ig-like_fold"/>
</dbReference>